<name>A0A9X3YPA6_9GAMM</name>
<proteinExistence type="predicted"/>
<evidence type="ECO:0000313" key="2">
    <source>
        <dbReference type="EMBL" id="MDC8014326.1"/>
    </source>
</evidence>
<evidence type="ECO:0000256" key="1">
    <source>
        <dbReference type="SAM" id="SignalP"/>
    </source>
</evidence>
<keyword evidence="1" id="KW-0732">Signal</keyword>
<keyword evidence="3" id="KW-1185">Reference proteome</keyword>
<dbReference type="Gene3D" id="2.40.128.630">
    <property type="match status" value="1"/>
</dbReference>
<dbReference type="InterPro" id="IPR015943">
    <property type="entry name" value="WD40/YVTN_repeat-like_dom_sf"/>
</dbReference>
<protein>
    <submittedName>
        <fullName evidence="2">PQQ-like beta-propeller repeat protein</fullName>
    </submittedName>
</protein>
<comment type="caution">
    <text evidence="2">The sequence shown here is derived from an EMBL/GenBank/DDBJ whole genome shotgun (WGS) entry which is preliminary data.</text>
</comment>
<accession>A0A9X3YPA6</accession>
<evidence type="ECO:0000313" key="3">
    <source>
        <dbReference type="Proteomes" id="UP001139971"/>
    </source>
</evidence>
<sequence>MERILIGIAVAFAGLAAPVAGAQSIAWTQRIHGSSDPAAPAAYYPGVDLASNRPLMTWTPVATPGVVTVGELGVSRALVAKVAASDGAELWRRDFGDAAAETSFRSVAVDADGDVVAAGGRFAAPAGAWRTSWYAVKVSGATGQVAWERHWLPDGSIGGALLALAPAANGDVVAVGSRENETNPFSYVVRLSAANGTPVWTTPIPYRSGPSLPQVAVDAVDNSFAAPGGNKLVKIAPDGTLAWAVDLQNRTDFACGTIRALLVDPASGDPIVAGRAGCGASQYGFVARLGSAAGTTLWSAVGVGDTPTSDVAVLAFGANGKIVAAGGRASGGATRWFAAALSLADGAVAWTAPVGDNSRDLPADVAIGADGDVLLTGACDGNAFCVARLDAGTGALRWRLQTGVAYSPADENYPNAILSIPGGVFFGGKDTSAGATTWTVHRIDPTLSDAIYANGFE</sequence>
<dbReference type="Gene3D" id="2.130.10.10">
    <property type="entry name" value="YVTN repeat-like/Quinoprotein amine dehydrogenase"/>
    <property type="match status" value="1"/>
</dbReference>
<reference evidence="2" key="1">
    <citation type="submission" date="2023-02" db="EMBL/GenBank/DDBJ databases">
        <title>Tahibacter soli sp. nov. isolated from soil.</title>
        <authorList>
            <person name="Baek J.H."/>
            <person name="Lee J.K."/>
            <person name="Choi D.G."/>
            <person name="Jeon C.O."/>
        </authorList>
    </citation>
    <scope>NUCLEOTIDE SEQUENCE</scope>
    <source>
        <strain evidence="2">BL</strain>
    </source>
</reference>
<dbReference type="SUPFAM" id="SSF50998">
    <property type="entry name" value="Quinoprotein alcohol dehydrogenase-like"/>
    <property type="match status" value="1"/>
</dbReference>
<organism evidence="2 3">
    <name type="scientific">Tahibacter soli</name>
    <dbReference type="NCBI Taxonomy" id="2983605"/>
    <lineage>
        <taxon>Bacteria</taxon>
        <taxon>Pseudomonadati</taxon>
        <taxon>Pseudomonadota</taxon>
        <taxon>Gammaproteobacteria</taxon>
        <taxon>Lysobacterales</taxon>
        <taxon>Rhodanobacteraceae</taxon>
        <taxon>Tahibacter</taxon>
    </lineage>
</organism>
<feature type="signal peptide" evidence="1">
    <location>
        <begin position="1"/>
        <end position="22"/>
    </location>
</feature>
<gene>
    <name evidence="2" type="ORF">OD750_017405</name>
</gene>
<dbReference type="AlphaFoldDB" id="A0A9X3YPA6"/>
<dbReference type="RefSeq" id="WP_263541962.1">
    <property type="nucleotide sequence ID" value="NZ_JAOVZO020000018.1"/>
</dbReference>
<dbReference type="EMBL" id="JAOVZO020000018">
    <property type="protein sequence ID" value="MDC8014326.1"/>
    <property type="molecule type" value="Genomic_DNA"/>
</dbReference>
<dbReference type="Proteomes" id="UP001139971">
    <property type="component" value="Unassembled WGS sequence"/>
</dbReference>
<feature type="chain" id="PRO_5040889888" evidence="1">
    <location>
        <begin position="23"/>
        <end position="457"/>
    </location>
</feature>
<dbReference type="InterPro" id="IPR011047">
    <property type="entry name" value="Quinoprotein_ADH-like_sf"/>
</dbReference>